<sequence length="464" mass="52268">MYFGESYHCFFSEIPPEKPFQAIAFLEELLLEHVLSCFDIVWLHRIGRLINRNINEFICNGLRNYELNFPDFMEDSDVVDSPYASYRSRYDSQSLKSFMNCFKKGYFSGVSSLVLRAKDIKALLKDNVLGGTNLKTVIMSGIDDAIFSKCLSIFKNYSGGITSLVFDNCEFGKHFVPTLNNEIFRDLTSLEINKSIIAGIQNDQNIHEKSLVKQLEKVTITHCFPQKEFIMGMEESSAVFKLLNNAIFSNVKYLNLKGSCINSEVLTSLSNSEHMTKLIYLNLSSTCRMAWDCIILSAGSSLTNLKELALENNNISLSGMSTILNSKQLSNLRKLSISPADFLLDIYEKATPNANIETLILSRSTFSLELFEMINIKSLKHLDLSSTSLNDGHLQLISSSIYLSNLTSLNLDYNNLSDTGIIDFANSSILSNLEIISIRDNLIIFIDPIEVLQSKIPSLKKILI</sequence>
<keyword evidence="9" id="KW-0325">Glycoprotein</keyword>
<evidence type="ECO:0000256" key="5">
    <source>
        <dbReference type="ARBA" id="ARBA00022737"/>
    </source>
</evidence>
<evidence type="ECO:0000313" key="11">
    <source>
        <dbReference type="Proteomes" id="UP000006671"/>
    </source>
</evidence>
<evidence type="ECO:0000256" key="1">
    <source>
        <dbReference type="ARBA" id="ARBA00004167"/>
    </source>
</evidence>
<dbReference type="AlphaFoldDB" id="D2W486"/>
<protein>
    <submittedName>
        <fullName evidence="10">Predicted protein</fullName>
    </submittedName>
</protein>
<accession>D2W486</accession>
<dbReference type="InterPro" id="IPR001611">
    <property type="entry name" value="Leu-rich_rpt"/>
</dbReference>
<dbReference type="PANTHER" id="PTHR27000">
    <property type="entry name" value="LEUCINE-RICH REPEAT RECEPTOR-LIKE PROTEIN KINASE FAMILY PROTEIN-RELATED"/>
    <property type="match status" value="1"/>
</dbReference>
<keyword evidence="8" id="KW-0675">Receptor</keyword>
<dbReference type="Proteomes" id="UP000006671">
    <property type="component" value="Unassembled WGS sequence"/>
</dbReference>
<evidence type="ECO:0000256" key="9">
    <source>
        <dbReference type="ARBA" id="ARBA00023180"/>
    </source>
</evidence>
<evidence type="ECO:0000256" key="2">
    <source>
        <dbReference type="ARBA" id="ARBA00022614"/>
    </source>
</evidence>
<dbReference type="RefSeq" id="XP_002668863.1">
    <property type="nucleotide sequence ID" value="XM_002668817.1"/>
</dbReference>
<evidence type="ECO:0000256" key="3">
    <source>
        <dbReference type="ARBA" id="ARBA00022692"/>
    </source>
</evidence>
<dbReference type="InterPro" id="IPR032675">
    <property type="entry name" value="LRR_dom_sf"/>
</dbReference>
<dbReference type="PROSITE" id="PS51450">
    <property type="entry name" value="LRR"/>
    <property type="match status" value="1"/>
</dbReference>
<organism evidence="11">
    <name type="scientific">Naegleria gruberi</name>
    <name type="common">Amoeba</name>
    <dbReference type="NCBI Taxonomy" id="5762"/>
    <lineage>
        <taxon>Eukaryota</taxon>
        <taxon>Discoba</taxon>
        <taxon>Heterolobosea</taxon>
        <taxon>Tetramitia</taxon>
        <taxon>Eutetramitia</taxon>
        <taxon>Vahlkampfiidae</taxon>
        <taxon>Naegleria</taxon>
    </lineage>
</organism>
<keyword evidence="2" id="KW-0433">Leucine-rich repeat</keyword>
<dbReference type="Gene3D" id="3.80.10.10">
    <property type="entry name" value="Ribonuclease Inhibitor"/>
    <property type="match status" value="2"/>
</dbReference>
<keyword evidence="3" id="KW-0812">Transmembrane</keyword>
<evidence type="ECO:0000256" key="4">
    <source>
        <dbReference type="ARBA" id="ARBA00022729"/>
    </source>
</evidence>
<evidence type="ECO:0000256" key="6">
    <source>
        <dbReference type="ARBA" id="ARBA00022989"/>
    </source>
</evidence>
<keyword evidence="6" id="KW-1133">Transmembrane helix</keyword>
<keyword evidence="4" id="KW-0732">Signal</keyword>
<dbReference type="OrthoDB" id="2153750at2759"/>
<dbReference type="PANTHER" id="PTHR27000:SF775">
    <property type="entry name" value="PLANT INTRACELLULAR RAS-GROUP-RELATED LRR PROTEIN 3"/>
    <property type="match status" value="1"/>
</dbReference>
<dbReference type="GeneID" id="8860452"/>
<evidence type="ECO:0000256" key="7">
    <source>
        <dbReference type="ARBA" id="ARBA00023136"/>
    </source>
</evidence>
<keyword evidence="5" id="KW-0677">Repeat</keyword>
<dbReference type="EMBL" id="GG738941">
    <property type="protein sequence ID" value="EFC36119.1"/>
    <property type="molecule type" value="Genomic_DNA"/>
</dbReference>
<name>D2W486_NAEGR</name>
<dbReference type="SUPFAM" id="SSF52047">
    <property type="entry name" value="RNI-like"/>
    <property type="match status" value="1"/>
</dbReference>
<keyword evidence="11" id="KW-1185">Reference proteome</keyword>
<keyword evidence="7" id="KW-0472">Membrane</keyword>
<comment type="subcellular location">
    <subcellularLocation>
        <location evidence="1">Membrane</location>
        <topology evidence="1">Single-pass membrane protein</topology>
    </subcellularLocation>
</comment>
<dbReference type="InParanoid" id="D2W486"/>
<evidence type="ECO:0000256" key="8">
    <source>
        <dbReference type="ARBA" id="ARBA00023170"/>
    </source>
</evidence>
<dbReference type="GO" id="GO:0016020">
    <property type="term" value="C:membrane"/>
    <property type="evidence" value="ECO:0007669"/>
    <property type="project" value="UniProtKB-SubCell"/>
</dbReference>
<dbReference type="VEuPathDB" id="AmoebaDB:NAEGRDRAFT_76214"/>
<evidence type="ECO:0000313" key="10">
    <source>
        <dbReference type="EMBL" id="EFC36119.1"/>
    </source>
</evidence>
<dbReference type="KEGG" id="ngr:NAEGRDRAFT_76214"/>
<reference evidence="10 11" key="1">
    <citation type="journal article" date="2010" name="Cell">
        <title>The genome of Naegleria gruberi illuminates early eukaryotic versatility.</title>
        <authorList>
            <person name="Fritz-Laylin L.K."/>
            <person name="Prochnik S.E."/>
            <person name="Ginger M.L."/>
            <person name="Dacks J.B."/>
            <person name="Carpenter M.L."/>
            <person name="Field M.C."/>
            <person name="Kuo A."/>
            <person name="Paredez A."/>
            <person name="Chapman J."/>
            <person name="Pham J."/>
            <person name="Shu S."/>
            <person name="Neupane R."/>
            <person name="Cipriano M."/>
            <person name="Mancuso J."/>
            <person name="Tu H."/>
            <person name="Salamov A."/>
            <person name="Lindquist E."/>
            <person name="Shapiro H."/>
            <person name="Lucas S."/>
            <person name="Grigoriev I.V."/>
            <person name="Cande W.Z."/>
            <person name="Fulton C."/>
            <person name="Rokhsar D.S."/>
            <person name="Dawson S.C."/>
        </authorList>
    </citation>
    <scope>NUCLEOTIDE SEQUENCE [LARGE SCALE GENOMIC DNA]</scope>
    <source>
        <strain evidence="10 11">NEG-M</strain>
    </source>
</reference>
<gene>
    <name evidence="10" type="ORF">NAEGRDRAFT_76214</name>
</gene>
<dbReference type="OMA" id="INEFICN"/>
<proteinExistence type="predicted"/>